<feature type="region of interest" description="Disordered" evidence="1">
    <location>
        <begin position="183"/>
        <end position="206"/>
    </location>
</feature>
<organism evidence="2 3">
    <name type="scientific">Armillaria borealis</name>
    <dbReference type="NCBI Taxonomy" id="47425"/>
    <lineage>
        <taxon>Eukaryota</taxon>
        <taxon>Fungi</taxon>
        <taxon>Dikarya</taxon>
        <taxon>Basidiomycota</taxon>
        <taxon>Agaricomycotina</taxon>
        <taxon>Agaricomycetes</taxon>
        <taxon>Agaricomycetidae</taxon>
        <taxon>Agaricales</taxon>
        <taxon>Marasmiineae</taxon>
        <taxon>Physalacriaceae</taxon>
        <taxon>Armillaria</taxon>
    </lineage>
</organism>
<dbReference type="GO" id="GO:0003677">
    <property type="term" value="F:DNA binding"/>
    <property type="evidence" value="ECO:0007669"/>
    <property type="project" value="InterPro"/>
</dbReference>
<proteinExistence type="predicted"/>
<name>A0AA39IUZ1_9AGAR</name>
<keyword evidence="3" id="KW-1185">Reference proteome</keyword>
<reference evidence="2" key="1">
    <citation type="submission" date="2023-06" db="EMBL/GenBank/DDBJ databases">
        <authorList>
            <consortium name="Lawrence Berkeley National Laboratory"/>
            <person name="Ahrendt S."/>
            <person name="Sahu N."/>
            <person name="Indic B."/>
            <person name="Wong-Bajracharya J."/>
            <person name="Merenyi Z."/>
            <person name="Ke H.-M."/>
            <person name="Monk M."/>
            <person name="Kocsube S."/>
            <person name="Drula E."/>
            <person name="Lipzen A."/>
            <person name="Balint B."/>
            <person name="Henrissat B."/>
            <person name="Andreopoulos B."/>
            <person name="Martin F.M."/>
            <person name="Harder C.B."/>
            <person name="Rigling D."/>
            <person name="Ford K.L."/>
            <person name="Foster G.D."/>
            <person name="Pangilinan J."/>
            <person name="Papanicolaou A."/>
            <person name="Barry K."/>
            <person name="LaButti K."/>
            <person name="Viragh M."/>
            <person name="Koriabine M."/>
            <person name="Yan M."/>
            <person name="Riley R."/>
            <person name="Champramary S."/>
            <person name="Plett K.L."/>
            <person name="Tsai I.J."/>
            <person name="Slot J."/>
            <person name="Sipos G."/>
            <person name="Plett J."/>
            <person name="Nagy L.G."/>
            <person name="Grigoriev I.V."/>
        </authorList>
    </citation>
    <scope>NUCLEOTIDE SEQUENCE</scope>
    <source>
        <strain evidence="2">FPL87.14</strain>
    </source>
</reference>
<dbReference type="Gene3D" id="1.10.720.30">
    <property type="entry name" value="SAP domain"/>
    <property type="match status" value="1"/>
</dbReference>
<comment type="caution">
    <text evidence="2">The sequence shown here is derived from an EMBL/GenBank/DDBJ whole genome shotgun (WGS) entry which is preliminary data.</text>
</comment>
<dbReference type="InterPro" id="IPR036361">
    <property type="entry name" value="SAP_dom_sf"/>
</dbReference>
<dbReference type="AlphaFoldDB" id="A0AA39IUZ1"/>
<dbReference type="Gene3D" id="1.10.443.20">
    <property type="entry name" value="Centromere DNA-binding protein complex CBF3 subunit, domain 2"/>
    <property type="match status" value="1"/>
</dbReference>
<evidence type="ECO:0000313" key="3">
    <source>
        <dbReference type="Proteomes" id="UP001175226"/>
    </source>
</evidence>
<dbReference type="EMBL" id="JAUEPT010000163">
    <property type="protein sequence ID" value="KAK0430229.1"/>
    <property type="molecule type" value="Genomic_DNA"/>
</dbReference>
<feature type="region of interest" description="Disordered" evidence="1">
    <location>
        <begin position="40"/>
        <end position="73"/>
    </location>
</feature>
<evidence type="ECO:0000256" key="1">
    <source>
        <dbReference type="SAM" id="MobiDB-lite"/>
    </source>
</evidence>
<feature type="region of interest" description="Disordered" evidence="1">
    <location>
        <begin position="108"/>
        <end position="140"/>
    </location>
</feature>
<gene>
    <name evidence="2" type="ORF">EV421DRAFT_1744357</name>
</gene>
<evidence type="ECO:0008006" key="4">
    <source>
        <dbReference type="Google" id="ProtNLM"/>
    </source>
</evidence>
<sequence length="711" mass="78849">MVGFSDENLNPVLVAISWLSSLTTNVATGTENMVAHHASLPAPPDSTHLSSSIGPVRTQGRRSKGGDSAKHPYTVQQLKEECKSWELKCTGLKKELLDQLAQHGFTMLSTSNTPHQSPRQDSGPTPSTLGCTTLPWTTFTPPPQVPAFQEVDDNSDLLQSARSLDSEQVVKDVAELVQSFEEGFGFGHGDEDDDEDEAGKENEMDIDEDETIEECTSDDVMRRKSGRVTEQAVIAQWKSSLKKIMTMLGHVHGAMTPPSNTILDQELQPEQFNEITAAIFSQNQATTLNQGDEVINLPMTCLRPYHANIPDFHFSNGQCLIGALSIQLQYMFDQEHLCSKQLLMFRKTVDKGFTGDAFGKMYQNFLDRTSVTTKKKTHLACQTMPTILEDMGVPSDQAVVALAGFAVGKSYSVPWASVDVPIELQKRVFPFVEGALVCLQESRSSNEGTYNFLRLLVELWPFFWRQPPGGKGAVIQFPGSVSASINCHAGEAIVPSRVLENNNQNVHMSLPPSSPVLHPVPCWLFDLDCLSSQIPISLFSSPTRVSNLPLPSFSKQTDIFIPYVLDINQKTYYVLPILPSLPSLSQPRSSHDFIIPSPTAYTPQVLPTFEKSETNWQSIFSKSEGTVLDDIGRLPPLRLIENKWGSLKNSTMGKGRLPSWRPCNDAKRIETMIMERQSSDDMIQALEAWHQELTGSKTINALHSTLQIKKK</sequence>
<feature type="compositionally biased region" description="Acidic residues" evidence="1">
    <location>
        <begin position="190"/>
        <end position="206"/>
    </location>
</feature>
<feature type="compositionally biased region" description="Polar residues" evidence="1">
    <location>
        <begin position="108"/>
        <end position="131"/>
    </location>
</feature>
<evidence type="ECO:0000313" key="2">
    <source>
        <dbReference type="EMBL" id="KAK0430229.1"/>
    </source>
</evidence>
<protein>
    <recommendedName>
        <fullName evidence="4">SAP domain-containing protein</fullName>
    </recommendedName>
</protein>
<dbReference type="Proteomes" id="UP001175226">
    <property type="component" value="Unassembled WGS sequence"/>
</dbReference>
<dbReference type="SUPFAM" id="SSF68906">
    <property type="entry name" value="SAP domain"/>
    <property type="match status" value="1"/>
</dbReference>
<accession>A0AA39IUZ1</accession>
<dbReference type="InterPro" id="IPR038279">
    <property type="entry name" value="Ndc10_dom2_sf"/>
</dbReference>